<feature type="transmembrane region" description="Helical" evidence="6">
    <location>
        <begin position="664"/>
        <end position="685"/>
    </location>
</feature>
<comment type="subcellular location">
    <subcellularLocation>
        <location evidence="1">Membrane</location>
        <topology evidence="1">Multi-pass membrane protein</topology>
    </subcellularLocation>
</comment>
<feature type="transmembrane region" description="Helical" evidence="6">
    <location>
        <begin position="21"/>
        <end position="48"/>
    </location>
</feature>
<proteinExistence type="predicted"/>
<dbReference type="EMBL" id="AVOT02002312">
    <property type="protein sequence ID" value="MBW0469924.1"/>
    <property type="molecule type" value="Genomic_DNA"/>
</dbReference>
<evidence type="ECO:0000256" key="3">
    <source>
        <dbReference type="ARBA" id="ARBA00022989"/>
    </source>
</evidence>
<feature type="transmembrane region" description="Helical" evidence="6">
    <location>
        <begin position="554"/>
        <end position="571"/>
    </location>
</feature>
<feature type="region of interest" description="Disordered" evidence="5">
    <location>
        <begin position="189"/>
        <end position="274"/>
    </location>
</feature>
<keyword evidence="2 6" id="KW-0812">Transmembrane</keyword>
<feature type="transmembrane region" description="Helical" evidence="6">
    <location>
        <begin position="583"/>
        <end position="603"/>
    </location>
</feature>
<evidence type="ECO:0000256" key="2">
    <source>
        <dbReference type="ARBA" id="ARBA00022692"/>
    </source>
</evidence>
<dbReference type="PANTHER" id="PTHR30249:SF0">
    <property type="entry name" value="PLASTIDAL GLYCOLATE_GLYCERATE TRANSLOCATOR 1, CHLOROPLASTIC"/>
    <property type="match status" value="1"/>
</dbReference>
<keyword evidence="4 6" id="KW-0472">Membrane</keyword>
<dbReference type="AlphaFoldDB" id="A0A9Q3BR55"/>
<dbReference type="Pfam" id="PF04172">
    <property type="entry name" value="LrgB"/>
    <property type="match status" value="1"/>
</dbReference>
<feature type="region of interest" description="Disordered" evidence="5">
    <location>
        <begin position="367"/>
        <end position="426"/>
    </location>
</feature>
<feature type="region of interest" description="Disordered" evidence="5">
    <location>
        <begin position="82"/>
        <end position="117"/>
    </location>
</feature>
<feature type="compositionally biased region" description="Polar residues" evidence="5">
    <location>
        <begin position="192"/>
        <end position="203"/>
    </location>
</feature>
<protein>
    <submittedName>
        <fullName evidence="7">Uncharacterized protein</fullName>
    </submittedName>
</protein>
<sequence>MTPSFITLSKNSSLTDKQIGLIVAWFLPPLLITWMINIIICKLLALAFPFSDEDLYDLGHLELPKTAQSRNDLVGRRPSRILISSRPHPPLEDDERWVTTPVPEPSISDSTSLTPEVGVHDDRRDLLSSREMSLHGHPQTEAYLKRVFPPSSTISQVVTSPSEEKALCQTGTLSKEKPEYRVEAPRCPRIQGDSTDLSQQTGTHPFELYSPLNTERDPPESGQYFKKKNCGNTSPKAKCNKGKNPASQEEEKITNLRKGRDFDPEASPSNESDAFEAKRHITLEYHSPEGCYKTPTSDLERHQQHKAISLDALVSQHQRYSDFAGHLEKGPSPFEKTQSLKSFTSHTERSFKIILNELKRWKLNSKKEGSNSPILQQTNHSSSLGKLKNREFVNIQEDSSFPKMPAGSSRLIDESKATTESTGSRAASWAQALKTPSHVYQRFTKPRPKLSRGQVLVPFPTMESNVQFERSDLHEGAVSESSSSDCRRSPRTSSEQSFVYVYVAKIPLSMPDASPEILLSRKISRLLDLIIYLIVVLVGLVMFYTPGGQERSQVLFIGTISLLWLFSRRIIPHTWTKVLHPTLTTSLLASVVLMGLGASRGLTMKETLGIFSRDHTYLNFISPFHGGSVKAMGAGDILESILDAGTVALAFTIFDYRKDLYHNFLRTFIVILPNCALSLLVWPLIARKLGILSAQALCFAGRSMSAPLALELFKELGGDRNLGVVMIYLTGIVVTVARTPIFRLFKIKTGSMKTREDYFTVGATVGAVGAVIGTSSLLKRQRRAAGTATIALVMYAIIMLILSSVGTISHFVSSLAGGPSGTDENGAISDN</sequence>
<dbReference type="InterPro" id="IPR007300">
    <property type="entry name" value="CidB/LrgB"/>
</dbReference>
<evidence type="ECO:0000256" key="1">
    <source>
        <dbReference type="ARBA" id="ARBA00004141"/>
    </source>
</evidence>
<reference evidence="7" key="1">
    <citation type="submission" date="2021-03" db="EMBL/GenBank/DDBJ databases">
        <title>Draft genome sequence of rust myrtle Austropuccinia psidii MF-1, a brazilian biotype.</title>
        <authorList>
            <person name="Quecine M.C."/>
            <person name="Pachon D.M.R."/>
            <person name="Bonatelli M.L."/>
            <person name="Correr F.H."/>
            <person name="Franceschini L.M."/>
            <person name="Leite T.F."/>
            <person name="Margarido G.R.A."/>
            <person name="Almeida C.A."/>
            <person name="Ferrarezi J.A."/>
            <person name="Labate C.A."/>
        </authorList>
    </citation>
    <scope>NUCLEOTIDE SEQUENCE</scope>
    <source>
        <strain evidence="7">MF-1</strain>
    </source>
</reference>
<evidence type="ECO:0000256" key="4">
    <source>
        <dbReference type="ARBA" id="ARBA00023136"/>
    </source>
</evidence>
<evidence type="ECO:0000313" key="7">
    <source>
        <dbReference type="EMBL" id="MBW0469924.1"/>
    </source>
</evidence>
<evidence type="ECO:0000313" key="8">
    <source>
        <dbReference type="Proteomes" id="UP000765509"/>
    </source>
</evidence>
<feature type="transmembrane region" description="Helical" evidence="6">
    <location>
        <begin position="722"/>
        <end position="738"/>
    </location>
</feature>
<name>A0A9Q3BR55_9BASI</name>
<feature type="compositionally biased region" description="Polar residues" evidence="5">
    <location>
        <begin position="370"/>
        <end position="384"/>
    </location>
</feature>
<feature type="transmembrane region" description="Helical" evidence="6">
    <location>
        <begin position="529"/>
        <end position="547"/>
    </location>
</feature>
<dbReference type="OrthoDB" id="2502820at2759"/>
<dbReference type="Proteomes" id="UP000765509">
    <property type="component" value="Unassembled WGS sequence"/>
</dbReference>
<comment type="caution">
    <text evidence="7">The sequence shown here is derived from an EMBL/GenBank/DDBJ whole genome shotgun (WGS) entry which is preliminary data.</text>
</comment>
<feature type="transmembrane region" description="Helical" evidence="6">
    <location>
        <begin position="758"/>
        <end position="778"/>
    </location>
</feature>
<feature type="compositionally biased region" description="Basic and acidic residues" evidence="5">
    <location>
        <begin position="249"/>
        <end position="263"/>
    </location>
</feature>
<accession>A0A9Q3BR55</accession>
<evidence type="ECO:0000256" key="5">
    <source>
        <dbReference type="SAM" id="MobiDB-lite"/>
    </source>
</evidence>
<keyword evidence="8" id="KW-1185">Reference proteome</keyword>
<evidence type="ECO:0000256" key="6">
    <source>
        <dbReference type="SAM" id="Phobius"/>
    </source>
</evidence>
<organism evidence="7 8">
    <name type="scientific">Austropuccinia psidii MF-1</name>
    <dbReference type="NCBI Taxonomy" id="1389203"/>
    <lineage>
        <taxon>Eukaryota</taxon>
        <taxon>Fungi</taxon>
        <taxon>Dikarya</taxon>
        <taxon>Basidiomycota</taxon>
        <taxon>Pucciniomycotina</taxon>
        <taxon>Pucciniomycetes</taxon>
        <taxon>Pucciniales</taxon>
        <taxon>Sphaerophragmiaceae</taxon>
        <taxon>Austropuccinia</taxon>
    </lineage>
</organism>
<keyword evidence="3 6" id="KW-1133">Transmembrane helix</keyword>
<dbReference type="GO" id="GO:0016020">
    <property type="term" value="C:membrane"/>
    <property type="evidence" value="ECO:0007669"/>
    <property type="project" value="UniProtKB-SubCell"/>
</dbReference>
<gene>
    <name evidence="7" type="ORF">O181_009639</name>
</gene>
<feature type="transmembrane region" description="Helical" evidence="6">
    <location>
        <begin position="790"/>
        <end position="812"/>
    </location>
</feature>
<dbReference type="PANTHER" id="PTHR30249">
    <property type="entry name" value="PUTATIVE SEROTONIN TRANSPORTER"/>
    <property type="match status" value="1"/>
</dbReference>
<feature type="transmembrane region" description="Helical" evidence="6">
    <location>
        <begin position="691"/>
        <end position="710"/>
    </location>
</feature>